<dbReference type="RefSeq" id="WP_115611682.1">
    <property type="nucleotide sequence ID" value="NZ_JBHLZC010000006.1"/>
</dbReference>
<sequence>MTTDELAPHYREAIAAYDPVIDTLLAHYKGFERQDVASEHLPQHQLEQFLSRLDIIYPSASVQKLKIAIRHFITDLECFRYRVVARDSANHNVATWDALVEPLEQFLQRNRGQRVFCRPQSEAYPSTDLIQDWINSRVSLFSDMQPG</sequence>
<organism evidence="1 2">
    <name type="scientific">Cardiobacterium valvarum</name>
    <dbReference type="NCBI Taxonomy" id="194702"/>
    <lineage>
        <taxon>Bacteria</taxon>
        <taxon>Pseudomonadati</taxon>
        <taxon>Pseudomonadota</taxon>
        <taxon>Gammaproteobacteria</taxon>
        <taxon>Cardiobacteriales</taxon>
        <taxon>Cardiobacteriaceae</taxon>
        <taxon>Cardiobacterium</taxon>
    </lineage>
</organism>
<keyword evidence="2" id="KW-1185">Reference proteome</keyword>
<protein>
    <submittedName>
        <fullName evidence="1">Uncharacterized protein</fullName>
    </submittedName>
</protein>
<evidence type="ECO:0000313" key="1">
    <source>
        <dbReference type="EMBL" id="SUX23041.1"/>
    </source>
</evidence>
<gene>
    <name evidence="1" type="ORF">NCTC13294_01404</name>
</gene>
<dbReference type="AlphaFoldDB" id="A0A381E8H1"/>
<reference evidence="1 2" key="1">
    <citation type="submission" date="2018-06" db="EMBL/GenBank/DDBJ databases">
        <authorList>
            <consortium name="Pathogen Informatics"/>
            <person name="Doyle S."/>
        </authorList>
    </citation>
    <scope>NUCLEOTIDE SEQUENCE [LARGE SCALE GENOMIC DNA]</scope>
    <source>
        <strain evidence="1 2">NCTC13294</strain>
    </source>
</reference>
<name>A0A381E8H1_9GAMM</name>
<accession>A0A381E8H1</accession>
<evidence type="ECO:0000313" key="2">
    <source>
        <dbReference type="Proteomes" id="UP000254572"/>
    </source>
</evidence>
<proteinExistence type="predicted"/>
<dbReference type="EMBL" id="UFUW01000001">
    <property type="protein sequence ID" value="SUX23041.1"/>
    <property type="molecule type" value="Genomic_DNA"/>
</dbReference>
<dbReference type="Proteomes" id="UP000254572">
    <property type="component" value="Unassembled WGS sequence"/>
</dbReference>